<protein>
    <submittedName>
        <fullName evidence="3">VTC domain protein</fullName>
    </submittedName>
</protein>
<dbReference type="CDD" id="cd07750">
    <property type="entry name" value="PolyPPase_VTC_like"/>
    <property type="match status" value="1"/>
</dbReference>
<dbReference type="InterPro" id="IPR033469">
    <property type="entry name" value="CYTH-like_dom_sf"/>
</dbReference>
<dbReference type="InterPro" id="IPR018966">
    <property type="entry name" value="VTC_domain"/>
</dbReference>
<dbReference type="GO" id="GO:0006799">
    <property type="term" value="P:polyphosphate biosynthetic process"/>
    <property type="evidence" value="ECO:0007669"/>
    <property type="project" value="UniProtKB-ARBA"/>
</dbReference>
<name>D5UDR3_CELFN</name>
<dbReference type="SUPFAM" id="SSF55154">
    <property type="entry name" value="CYTH-like phosphatases"/>
    <property type="match status" value="1"/>
</dbReference>
<gene>
    <name evidence="3" type="ordered locus">Cfla_1573</name>
</gene>
<dbReference type="Pfam" id="PF09359">
    <property type="entry name" value="VTC"/>
    <property type="match status" value="1"/>
</dbReference>
<evidence type="ECO:0000313" key="4">
    <source>
        <dbReference type="Proteomes" id="UP000000849"/>
    </source>
</evidence>
<evidence type="ECO:0000313" key="3">
    <source>
        <dbReference type="EMBL" id="ADG74471.1"/>
    </source>
</evidence>
<organism evidence="3 4">
    <name type="scientific">Cellulomonas flavigena (strain ATCC 482 / DSM 20109 / BCRC 11376 / JCM 18109 / NBRC 3775 / NCIMB 8073 / NRS 134)</name>
    <dbReference type="NCBI Taxonomy" id="446466"/>
    <lineage>
        <taxon>Bacteria</taxon>
        <taxon>Bacillati</taxon>
        <taxon>Actinomycetota</taxon>
        <taxon>Actinomycetes</taxon>
        <taxon>Micrococcales</taxon>
        <taxon>Cellulomonadaceae</taxon>
        <taxon>Cellulomonas</taxon>
    </lineage>
</organism>
<dbReference type="KEGG" id="cfl:Cfla_1573"/>
<sequence length="294" mass="32657">MTAAVEGRTMTADAEDRDGTTRRGRRVGQEDVERGIASSGNALLSGPVGQLLPIGLDELVERAELLTRVDRKYVVPLQDVATLVRLLPPGAQVLEIGARRLFEYESVYFDTPDLLAYHLAARRRRRRFKVRTRTYVDSALCWVEVKTRGARGTTVKERVPHLLDERAALDGALPFVTATLAARGITGVDALQLAPVLVTRYHRATILLPDSDSRLTVDVDLTWHDGRRPLEMRGLAVVETKTGSTASAADRLLWSAGHRPLRISKYATGLAALQPELPATRWRRTLRRHLLAPH</sequence>
<dbReference type="AlphaFoldDB" id="D5UDR3"/>
<dbReference type="eggNOG" id="COG3025">
    <property type="taxonomic scope" value="Bacteria"/>
</dbReference>
<reference evidence="3 4" key="1">
    <citation type="journal article" date="2010" name="Stand. Genomic Sci.">
        <title>Complete genome sequence of Cellulomonas flavigena type strain (134).</title>
        <authorList>
            <person name="Abt B."/>
            <person name="Foster B."/>
            <person name="Lapidus A."/>
            <person name="Clum A."/>
            <person name="Sun H."/>
            <person name="Pukall R."/>
            <person name="Lucas S."/>
            <person name="Glavina Del Rio T."/>
            <person name="Nolan M."/>
            <person name="Tice H."/>
            <person name="Cheng J.F."/>
            <person name="Pitluck S."/>
            <person name="Liolios K."/>
            <person name="Ivanova N."/>
            <person name="Mavromatis K."/>
            <person name="Ovchinnikova G."/>
            <person name="Pati A."/>
            <person name="Goodwin L."/>
            <person name="Chen A."/>
            <person name="Palaniappan K."/>
            <person name="Land M."/>
            <person name="Hauser L."/>
            <person name="Chang Y.J."/>
            <person name="Jeffries C.D."/>
            <person name="Rohde M."/>
            <person name="Goker M."/>
            <person name="Woyke T."/>
            <person name="Bristow J."/>
            <person name="Eisen J.A."/>
            <person name="Markowitz V."/>
            <person name="Hugenholtz P."/>
            <person name="Kyrpides N.C."/>
            <person name="Klenk H.P."/>
        </authorList>
    </citation>
    <scope>NUCLEOTIDE SEQUENCE [LARGE SCALE GENOMIC DNA]</scope>
    <source>
        <strain evidence="4">ATCC 482 / DSM 20109 / BCRC 11376 / JCM 18109 / NBRC 3775 / NCIMB 8073 / NRS 134</strain>
    </source>
</reference>
<dbReference type="InterPro" id="IPR042267">
    <property type="entry name" value="VTC_sf"/>
</dbReference>
<feature type="compositionally biased region" description="Basic and acidic residues" evidence="1">
    <location>
        <begin position="17"/>
        <end position="32"/>
    </location>
</feature>
<keyword evidence="4" id="KW-1185">Reference proteome</keyword>
<feature type="domain" description="VTC" evidence="2">
    <location>
        <begin position="68"/>
        <end position="273"/>
    </location>
</feature>
<dbReference type="RefSeq" id="WP_013116805.1">
    <property type="nucleotide sequence ID" value="NC_014151.1"/>
</dbReference>
<dbReference type="Proteomes" id="UP000000849">
    <property type="component" value="Chromosome"/>
</dbReference>
<evidence type="ECO:0000256" key="1">
    <source>
        <dbReference type="SAM" id="MobiDB-lite"/>
    </source>
</evidence>
<proteinExistence type="predicted"/>
<dbReference type="EMBL" id="CP001964">
    <property type="protein sequence ID" value="ADG74471.1"/>
    <property type="molecule type" value="Genomic_DNA"/>
</dbReference>
<dbReference type="HOGENOM" id="CLU_068202_0_0_11"/>
<accession>D5UDR3</accession>
<dbReference type="STRING" id="446466.Cfla_1573"/>
<feature type="region of interest" description="Disordered" evidence="1">
    <location>
        <begin position="1"/>
        <end position="32"/>
    </location>
</feature>
<dbReference type="Gene3D" id="3.20.100.30">
    <property type="entry name" value="VTC, catalytic tunnel domain"/>
    <property type="match status" value="1"/>
</dbReference>
<evidence type="ECO:0000259" key="2">
    <source>
        <dbReference type="Pfam" id="PF09359"/>
    </source>
</evidence>